<dbReference type="EMBL" id="CAHR02000196">
    <property type="protein sequence ID" value="CCG84042.1"/>
    <property type="molecule type" value="Genomic_DNA"/>
</dbReference>
<dbReference type="VEuPathDB" id="FungiDB:TAPDE_004408"/>
<evidence type="ECO:0000313" key="3">
    <source>
        <dbReference type="Proteomes" id="UP000013776"/>
    </source>
</evidence>
<feature type="compositionally biased region" description="Polar residues" evidence="1">
    <location>
        <begin position="70"/>
        <end position="81"/>
    </location>
</feature>
<feature type="region of interest" description="Disordered" evidence="1">
    <location>
        <begin position="70"/>
        <end position="257"/>
    </location>
</feature>
<protein>
    <submittedName>
        <fullName evidence="2">Uncharacterized protein</fullName>
    </submittedName>
</protein>
<gene>
    <name evidence="2" type="ORF">TAPDE_004408</name>
</gene>
<feature type="compositionally biased region" description="Low complexity" evidence="1">
    <location>
        <begin position="173"/>
        <end position="184"/>
    </location>
</feature>
<dbReference type="Proteomes" id="UP000013776">
    <property type="component" value="Unassembled WGS sequence"/>
</dbReference>
<dbReference type="AlphaFoldDB" id="R4XEE7"/>
<keyword evidence="3" id="KW-1185">Reference proteome</keyword>
<name>R4XEE7_TAPDE</name>
<feature type="region of interest" description="Disordered" evidence="1">
    <location>
        <begin position="18"/>
        <end position="55"/>
    </location>
</feature>
<feature type="compositionally biased region" description="Low complexity" evidence="1">
    <location>
        <begin position="105"/>
        <end position="118"/>
    </location>
</feature>
<evidence type="ECO:0000256" key="1">
    <source>
        <dbReference type="SAM" id="MobiDB-lite"/>
    </source>
</evidence>
<accession>R4XEE7</accession>
<reference evidence="2 3" key="1">
    <citation type="journal article" date="2013" name="MBio">
        <title>Genome sequencing of the plant pathogen Taphrina deformans, the causal agent of peach leaf curl.</title>
        <authorList>
            <person name="Cisse O.H."/>
            <person name="Almeida J.M.G.C.F."/>
            <person name="Fonseca A."/>
            <person name="Kumar A.A."/>
            <person name="Salojaervi J."/>
            <person name="Overmyer K."/>
            <person name="Hauser P.M."/>
            <person name="Pagni M."/>
        </authorList>
    </citation>
    <scope>NUCLEOTIDE SEQUENCE [LARGE SCALE GENOMIC DNA]</scope>
    <source>
        <strain evidence="3">PYCC 5710 / ATCC 11124 / CBS 356.35 / IMI 108563 / JCM 9778 / NBRC 8474</strain>
    </source>
</reference>
<evidence type="ECO:0000313" key="2">
    <source>
        <dbReference type="EMBL" id="CCG84042.1"/>
    </source>
</evidence>
<sequence length="257" mass="28172">MPSYKMDSLKKPTYAVIGDDGSVMTEDPEKRLQDDFPSPNKEAAADYTGPDFAKPAVTAPADIFSTANGSFHDTLLNQSGDGSPVPPMAGMNYPPSYHSGRVSPPRRQQFQPQQHAPPSMGMNNSSYMPGPIQQIPRGPRAPLIQPPQNLNASRAEFNEGGPFPLIGQRSGMNKSNNINQASNNRPAGARQNRLPSPPFAQPHHPIRQARQDPALDWPARAESPAPYPTNSPTRESDMSRTHSHDYEEPFSARHGRF</sequence>
<proteinExistence type="predicted"/>
<comment type="caution">
    <text evidence="2">The sequence shown here is derived from an EMBL/GenBank/DDBJ whole genome shotgun (WGS) entry which is preliminary data.</text>
</comment>
<organism evidence="2 3">
    <name type="scientific">Taphrina deformans (strain PYCC 5710 / ATCC 11124 / CBS 356.35 / IMI 108563 / JCM 9778 / NBRC 8474)</name>
    <name type="common">Peach leaf curl fungus</name>
    <name type="synonym">Lalaria deformans</name>
    <dbReference type="NCBI Taxonomy" id="1097556"/>
    <lineage>
        <taxon>Eukaryota</taxon>
        <taxon>Fungi</taxon>
        <taxon>Dikarya</taxon>
        <taxon>Ascomycota</taxon>
        <taxon>Taphrinomycotina</taxon>
        <taxon>Taphrinomycetes</taxon>
        <taxon>Taphrinales</taxon>
        <taxon>Taphrinaceae</taxon>
        <taxon>Taphrina</taxon>
    </lineage>
</organism>
<feature type="compositionally biased region" description="Basic and acidic residues" evidence="1">
    <location>
        <begin position="234"/>
        <end position="251"/>
    </location>
</feature>